<evidence type="ECO:0000256" key="1">
    <source>
        <dbReference type="ARBA" id="ARBA00022801"/>
    </source>
</evidence>
<accession>A0ABX6JY89</accession>
<gene>
    <name evidence="3" type="ORF">G7066_01675</name>
</gene>
<reference evidence="3 4" key="1">
    <citation type="submission" date="2020-03" db="EMBL/GenBank/DDBJ databases">
        <title>Leucobacter sp. nov., isolated from beetles.</title>
        <authorList>
            <person name="Hyun D.-W."/>
            <person name="Bae J.-W."/>
        </authorList>
    </citation>
    <scope>NUCLEOTIDE SEQUENCE [LARGE SCALE GENOMIC DNA]</scope>
    <source>
        <strain evidence="3 4">HDW9A</strain>
    </source>
</reference>
<dbReference type="InterPro" id="IPR049492">
    <property type="entry name" value="BD-FAE-like_dom"/>
</dbReference>
<sequence length="240" mass="25746">MSTTTETYGPSDQQRIDYFFPVDPTSHGSVAVLVHGGFWREQHDSSQMIPLATYLVQHGWIVANVEYRRSGNGGDWPNILDDIHTALQQVRGSQWAQQPGTRIVAIGHSAGGQLVLLASSISDATVALAPVTDIARTHRENLGEGAVQEFFGASPAEIPEVVREASPALQLPLLTPILVVHGDQDQRVPVEHSRAYVASATSAGRSADYLEIAGAEHFGMIDPAAGHWATVLGWVDGVIA</sequence>
<evidence type="ECO:0000313" key="3">
    <source>
        <dbReference type="EMBL" id="QIM17735.1"/>
    </source>
</evidence>
<keyword evidence="1 3" id="KW-0378">Hydrolase</keyword>
<dbReference type="Pfam" id="PF20434">
    <property type="entry name" value="BD-FAE"/>
    <property type="match status" value="1"/>
</dbReference>
<evidence type="ECO:0000313" key="4">
    <source>
        <dbReference type="Proteomes" id="UP000503441"/>
    </source>
</evidence>
<dbReference type="InterPro" id="IPR050300">
    <property type="entry name" value="GDXG_lipolytic_enzyme"/>
</dbReference>
<name>A0ABX6JY89_9MICO</name>
<protein>
    <submittedName>
        <fullName evidence="3">Alpha/beta hydrolase</fullName>
    </submittedName>
</protein>
<evidence type="ECO:0000259" key="2">
    <source>
        <dbReference type="Pfam" id="PF20434"/>
    </source>
</evidence>
<feature type="domain" description="BD-FAE-like" evidence="2">
    <location>
        <begin position="17"/>
        <end position="195"/>
    </location>
</feature>
<dbReference type="Gene3D" id="3.40.50.1820">
    <property type="entry name" value="alpha/beta hydrolase"/>
    <property type="match status" value="1"/>
</dbReference>
<dbReference type="PANTHER" id="PTHR48081:SF33">
    <property type="entry name" value="KYNURENINE FORMAMIDASE"/>
    <property type="match status" value="1"/>
</dbReference>
<dbReference type="PANTHER" id="PTHR48081">
    <property type="entry name" value="AB HYDROLASE SUPERFAMILY PROTEIN C4A8.06C"/>
    <property type="match status" value="1"/>
</dbReference>
<dbReference type="RefSeq" id="WP_166328553.1">
    <property type="nucleotide sequence ID" value="NZ_CP049933.1"/>
</dbReference>
<dbReference type="Proteomes" id="UP000503441">
    <property type="component" value="Chromosome"/>
</dbReference>
<dbReference type="EMBL" id="CP049933">
    <property type="protein sequence ID" value="QIM17735.1"/>
    <property type="molecule type" value="Genomic_DNA"/>
</dbReference>
<proteinExistence type="predicted"/>
<dbReference type="GO" id="GO:0016787">
    <property type="term" value="F:hydrolase activity"/>
    <property type="evidence" value="ECO:0007669"/>
    <property type="project" value="UniProtKB-KW"/>
</dbReference>
<keyword evidence="4" id="KW-1185">Reference proteome</keyword>
<dbReference type="InterPro" id="IPR029058">
    <property type="entry name" value="AB_hydrolase_fold"/>
</dbReference>
<organism evidence="3 4">
    <name type="scientific">Leucobacter coleopterorum</name>
    <dbReference type="NCBI Taxonomy" id="2714933"/>
    <lineage>
        <taxon>Bacteria</taxon>
        <taxon>Bacillati</taxon>
        <taxon>Actinomycetota</taxon>
        <taxon>Actinomycetes</taxon>
        <taxon>Micrococcales</taxon>
        <taxon>Microbacteriaceae</taxon>
        <taxon>Leucobacter</taxon>
    </lineage>
</organism>
<dbReference type="SUPFAM" id="SSF53474">
    <property type="entry name" value="alpha/beta-Hydrolases"/>
    <property type="match status" value="1"/>
</dbReference>